<protein>
    <recommendedName>
        <fullName evidence="3">Transmembrane protein</fullName>
    </recommendedName>
</protein>
<evidence type="ECO:0008006" key="3">
    <source>
        <dbReference type="Google" id="ProtNLM"/>
    </source>
</evidence>
<evidence type="ECO:0000313" key="1">
    <source>
        <dbReference type="EMBL" id="QXH50935.1"/>
    </source>
</evidence>
<accession>A0ABX8N4Z3</accession>
<proteinExistence type="predicted"/>
<evidence type="ECO:0000313" key="2">
    <source>
        <dbReference type="Proteomes" id="UP001046350"/>
    </source>
</evidence>
<keyword evidence="2" id="KW-1185">Reference proteome</keyword>
<sequence length="138" mass="15122">MALSIVVVAQALWILATRENRPSLDRVITTTAIGQNSAVYEVLSDSAGATVGMTYFYFVHEKVDDESQLLTRLDPRSAFLVTRQSKAVIAVNGTQVQARTQDTVYRYSSLVVLHEGELAIPVTVDLDSKMDQATPHAP</sequence>
<dbReference type="Proteomes" id="UP001046350">
    <property type="component" value="Chromosome"/>
</dbReference>
<gene>
    <name evidence="1" type="ORF">KSS94_23850</name>
</gene>
<dbReference type="RefSeq" id="WP_217840490.1">
    <property type="nucleotide sequence ID" value="NZ_CP077076.1"/>
</dbReference>
<reference evidence="1" key="1">
    <citation type="journal article" date="2021" name="Microorganisms">
        <title>The Ever-Expanding Pseudomonas Genus: Description of 43 New Species and Partition of the Pseudomonas putida Group.</title>
        <authorList>
            <person name="Girard L."/>
            <person name="Lood C."/>
            <person name="Hofte M."/>
            <person name="Vandamme P."/>
            <person name="Rokni-Zadeh H."/>
            <person name="van Noort V."/>
            <person name="Lavigne R."/>
            <person name="De Mot R."/>
        </authorList>
    </citation>
    <scope>NUCLEOTIDE SEQUENCE</scope>
    <source>
        <strain evidence="1">COW40</strain>
    </source>
</reference>
<dbReference type="EMBL" id="CP077076">
    <property type="protein sequence ID" value="QXH50935.1"/>
    <property type="molecule type" value="Genomic_DNA"/>
</dbReference>
<name>A0ABX8N4Z3_9PSED</name>
<organism evidence="1 2">
    <name type="scientific">Pseudomonas fakonensis</name>
    <dbReference type="NCBI Taxonomy" id="2842355"/>
    <lineage>
        <taxon>Bacteria</taxon>
        <taxon>Pseudomonadati</taxon>
        <taxon>Pseudomonadota</taxon>
        <taxon>Gammaproteobacteria</taxon>
        <taxon>Pseudomonadales</taxon>
        <taxon>Pseudomonadaceae</taxon>
        <taxon>Pseudomonas</taxon>
    </lineage>
</organism>